<dbReference type="RefSeq" id="WP_346095160.1">
    <property type="nucleotide sequence ID" value="NZ_BAAABY010000023.1"/>
</dbReference>
<comment type="caution">
    <text evidence="12">The sequence shown here is derived from an EMBL/GenBank/DDBJ whole genome shotgun (WGS) entry which is preliminary data.</text>
</comment>
<dbReference type="GO" id="GO:0016779">
    <property type="term" value="F:nucleotidyltransferase activity"/>
    <property type="evidence" value="ECO:0007669"/>
    <property type="project" value="UniProtKB-KW"/>
</dbReference>
<organism evidence="12 13">
    <name type="scientific">Streptomyces olivaceiscleroticus</name>
    <dbReference type="NCBI Taxonomy" id="68245"/>
    <lineage>
        <taxon>Bacteria</taxon>
        <taxon>Bacillati</taxon>
        <taxon>Actinomycetota</taxon>
        <taxon>Actinomycetes</taxon>
        <taxon>Kitasatosporales</taxon>
        <taxon>Streptomycetaceae</taxon>
        <taxon>Streptomyces</taxon>
    </lineage>
</organism>
<dbReference type="EC" id="2.7.7.70" evidence="1"/>
<comment type="catalytic activity">
    <reaction evidence="8">
        <text>D-glycero-beta-D-manno-heptose 1-phosphate + ATP + H(+) = ADP-D-glycero-beta-D-manno-heptose + diphosphate</text>
        <dbReference type="Rhea" id="RHEA:27465"/>
        <dbReference type="ChEBI" id="CHEBI:15378"/>
        <dbReference type="ChEBI" id="CHEBI:30616"/>
        <dbReference type="ChEBI" id="CHEBI:33019"/>
        <dbReference type="ChEBI" id="CHEBI:59967"/>
        <dbReference type="ChEBI" id="CHEBI:61593"/>
        <dbReference type="EC" id="2.7.7.70"/>
    </reaction>
</comment>
<dbReference type="InterPro" id="IPR011914">
    <property type="entry name" value="RfaE_dom_II"/>
</dbReference>
<dbReference type="InterPro" id="IPR014729">
    <property type="entry name" value="Rossmann-like_a/b/a_fold"/>
</dbReference>
<evidence type="ECO:0000313" key="12">
    <source>
        <dbReference type="EMBL" id="GAA0461433.1"/>
    </source>
</evidence>
<keyword evidence="5" id="KW-0067">ATP-binding</keyword>
<dbReference type="PANTHER" id="PTHR43793">
    <property type="entry name" value="FAD SYNTHASE"/>
    <property type="match status" value="1"/>
</dbReference>
<accession>A0ABP3JSV9</accession>
<dbReference type="Proteomes" id="UP001500909">
    <property type="component" value="Unassembled WGS sequence"/>
</dbReference>
<dbReference type="SUPFAM" id="SSF52374">
    <property type="entry name" value="Nucleotidylyl transferase"/>
    <property type="match status" value="1"/>
</dbReference>
<evidence type="ECO:0000256" key="2">
    <source>
        <dbReference type="ARBA" id="ARBA00022679"/>
    </source>
</evidence>
<dbReference type="SUPFAM" id="SSF53613">
    <property type="entry name" value="Ribokinase-like"/>
    <property type="match status" value="1"/>
</dbReference>
<evidence type="ECO:0000256" key="5">
    <source>
        <dbReference type="ARBA" id="ARBA00022840"/>
    </source>
</evidence>
<dbReference type="Pfam" id="PF01467">
    <property type="entry name" value="CTP_transf_like"/>
    <property type="match status" value="1"/>
</dbReference>
<evidence type="ECO:0000313" key="13">
    <source>
        <dbReference type="Proteomes" id="UP001500909"/>
    </source>
</evidence>
<name>A0ABP3JSV9_9ACTN</name>
<keyword evidence="7" id="KW-0119">Carbohydrate metabolism</keyword>
<dbReference type="InterPro" id="IPR011611">
    <property type="entry name" value="PfkB_dom"/>
</dbReference>
<evidence type="ECO:0000256" key="4">
    <source>
        <dbReference type="ARBA" id="ARBA00022741"/>
    </source>
</evidence>
<keyword evidence="3 12" id="KW-0548">Nucleotidyltransferase</keyword>
<keyword evidence="2" id="KW-0808">Transferase</keyword>
<evidence type="ECO:0000256" key="9">
    <source>
        <dbReference type="SAM" id="MobiDB-lite"/>
    </source>
</evidence>
<dbReference type="InterPro" id="IPR004821">
    <property type="entry name" value="Cyt_trans-like"/>
</dbReference>
<keyword evidence="6" id="KW-0511">Multifunctional enzyme</keyword>
<dbReference type="InterPro" id="IPR050385">
    <property type="entry name" value="Archaeal_FAD_synthase"/>
</dbReference>
<feature type="domain" description="Cytidyltransferase-like" evidence="11">
    <location>
        <begin position="353"/>
        <end position="446"/>
    </location>
</feature>
<evidence type="ECO:0000256" key="1">
    <source>
        <dbReference type="ARBA" id="ARBA00012519"/>
    </source>
</evidence>
<protein>
    <recommendedName>
        <fullName evidence="1">D-glycero-beta-D-manno-heptose 1-phosphate adenylyltransferase</fullName>
        <ecNumber evidence="1">2.7.7.70</ecNumber>
    </recommendedName>
</protein>
<dbReference type="Gene3D" id="3.40.1190.20">
    <property type="match status" value="1"/>
</dbReference>
<evidence type="ECO:0000256" key="6">
    <source>
        <dbReference type="ARBA" id="ARBA00023268"/>
    </source>
</evidence>
<evidence type="ECO:0000259" key="11">
    <source>
        <dbReference type="Pfam" id="PF01467"/>
    </source>
</evidence>
<dbReference type="Pfam" id="PF00294">
    <property type="entry name" value="PfkB"/>
    <property type="match status" value="1"/>
</dbReference>
<dbReference type="EMBL" id="BAAABY010000023">
    <property type="protein sequence ID" value="GAA0461433.1"/>
    <property type="molecule type" value="Genomic_DNA"/>
</dbReference>
<evidence type="ECO:0000259" key="10">
    <source>
        <dbReference type="Pfam" id="PF00294"/>
    </source>
</evidence>
<feature type="domain" description="Carbohydrate kinase PfkB" evidence="10">
    <location>
        <begin position="240"/>
        <end position="315"/>
    </location>
</feature>
<evidence type="ECO:0000256" key="3">
    <source>
        <dbReference type="ARBA" id="ARBA00022695"/>
    </source>
</evidence>
<evidence type="ECO:0000256" key="8">
    <source>
        <dbReference type="ARBA" id="ARBA00047428"/>
    </source>
</evidence>
<dbReference type="NCBIfam" id="TIGR00125">
    <property type="entry name" value="cyt_tran_rel"/>
    <property type="match status" value="1"/>
</dbReference>
<dbReference type="InterPro" id="IPR029056">
    <property type="entry name" value="Ribokinase-like"/>
</dbReference>
<feature type="region of interest" description="Disordered" evidence="9">
    <location>
        <begin position="197"/>
        <end position="221"/>
    </location>
</feature>
<gene>
    <name evidence="12" type="primary">rfaE2</name>
    <name evidence="12" type="ORF">GCM10010361_26580</name>
</gene>
<feature type="region of interest" description="Disordered" evidence="9">
    <location>
        <begin position="481"/>
        <end position="500"/>
    </location>
</feature>
<proteinExistence type="predicted"/>
<dbReference type="PANTHER" id="PTHR43793:SF2">
    <property type="entry name" value="BIFUNCTIONAL PROTEIN HLDE"/>
    <property type="match status" value="1"/>
</dbReference>
<dbReference type="Gene3D" id="3.40.50.620">
    <property type="entry name" value="HUPs"/>
    <property type="match status" value="1"/>
</dbReference>
<keyword evidence="13" id="KW-1185">Reference proteome</keyword>
<dbReference type="NCBIfam" id="TIGR02199">
    <property type="entry name" value="rfaE_dom_II"/>
    <property type="match status" value="1"/>
</dbReference>
<evidence type="ECO:0000256" key="7">
    <source>
        <dbReference type="ARBA" id="ARBA00023277"/>
    </source>
</evidence>
<keyword evidence="4" id="KW-0547">Nucleotide-binding</keyword>
<reference evidence="13" key="1">
    <citation type="journal article" date="2019" name="Int. J. Syst. Evol. Microbiol.">
        <title>The Global Catalogue of Microorganisms (GCM) 10K type strain sequencing project: providing services to taxonomists for standard genome sequencing and annotation.</title>
        <authorList>
            <consortium name="The Broad Institute Genomics Platform"/>
            <consortium name="The Broad Institute Genome Sequencing Center for Infectious Disease"/>
            <person name="Wu L."/>
            <person name="Ma J."/>
        </authorList>
    </citation>
    <scope>NUCLEOTIDE SEQUENCE [LARGE SCALE GENOMIC DNA]</scope>
    <source>
        <strain evidence="13">JCM 4805</strain>
    </source>
</reference>
<sequence>MNRPAPLLVVGDGLLDHDLSGRAERLAPDAPVPVLKGVRHAVRPGGAALAACLAAEDGREVTFVTALGDDESSRTLRRLLADRVRLVELPLTGALSSKTRLMARDRPLLRLDEGEGRAGEATAEAAEAIAAAGAVLVADYGRGTADAVRDALAHAARRVPVVWDPHPNGQPPVPGVKLATPAAVEARAFAAALAEDTAPRAAARSRSPRTASGDEPAAGAPRIQLAQAATDARTLLSAWQAASVAVTMGERGALLTHGEAPMLVPAPWSAQGDPCGAGDRFAASAAGLLADEALPEDAVQGAVHAATRFVEDGGAHGFTTHFESAAAPEDGTAETATELAARVRAAGGTVVAAGGCFDLLHAGHVALLQAARRAGDCLIVCLNSDASVRRRKGDERPIVPEADRVRVLQALGCVDAVTVFEQDTPEQVLQELRPHIWVKGGDYALTRMPETETLEGWGGQVMLLPYLDGRSSTKLAERAAGRLGDPHGDPLPGATADRVV</sequence>
<feature type="compositionally biased region" description="Low complexity" evidence="9">
    <location>
        <begin position="197"/>
        <end position="211"/>
    </location>
</feature>